<sequence>MLHFLWIDEANQPAQWSELCPPIHTPVGWLDETSSSYAAGIRSGIPGGKSQATTQSNSTEQLPSKQGKPIPAGQFGTGQPDRQIVITNDTSARYNVNIEPYAIGFISKESAQPELA</sequence>
<dbReference type="Proteomes" id="UP000827872">
    <property type="component" value="Linkage Group LG03"/>
</dbReference>
<evidence type="ECO:0000313" key="2">
    <source>
        <dbReference type="Proteomes" id="UP000827872"/>
    </source>
</evidence>
<keyword evidence="2" id="KW-1185">Reference proteome</keyword>
<reference evidence="1" key="1">
    <citation type="submission" date="2021-08" db="EMBL/GenBank/DDBJ databases">
        <title>The first chromosome-level gecko genome reveals the dynamic sex chromosomes of Neotropical dwarf geckos (Sphaerodactylidae: Sphaerodactylus).</title>
        <authorList>
            <person name="Pinto B.J."/>
            <person name="Keating S.E."/>
            <person name="Gamble T."/>
        </authorList>
    </citation>
    <scope>NUCLEOTIDE SEQUENCE</scope>
    <source>
        <strain evidence="1">TG3544</strain>
    </source>
</reference>
<protein>
    <submittedName>
        <fullName evidence="1">Uncharacterized protein</fullName>
    </submittedName>
</protein>
<gene>
    <name evidence="1" type="ORF">K3G42_031975</name>
</gene>
<proteinExistence type="predicted"/>
<accession>A0ACB8ELV8</accession>
<organism evidence="1 2">
    <name type="scientific">Sphaerodactylus townsendi</name>
    <dbReference type="NCBI Taxonomy" id="933632"/>
    <lineage>
        <taxon>Eukaryota</taxon>
        <taxon>Metazoa</taxon>
        <taxon>Chordata</taxon>
        <taxon>Craniata</taxon>
        <taxon>Vertebrata</taxon>
        <taxon>Euteleostomi</taxon>
        <taxon>Lepidosauria</taxon>
        <taxon>Squamata</taxon>
        <taxon>Bifurcata</taxon>
        <taxon>Gekkota</taxon>
        <taxon>Sphaerodactylidae</taxon>
        <taxon>Sphaerodactylus</taxon>
    </lineage>
</organism>
<evidence type="ECO:0000313" key="1">
    <source>
        <dbReference type="EMBL" id="KAH7993691.1"/>
    </source>
</evidence>
<name>A0ACB8ELV8_9SAUR</name>
<comment type="caution">
    <text evidence="1">The sequence shown here is derived from an EMBL/GenBank/DDBJ whole genome shotgun (WGS) entry which is preliminary data.</text>
</comment>
<dbReference type="EMBL" id="CM037616">
    <property type="protein sequence ID" value="KAH7993691.1"/>
    <property type="molecule type" value="Genomic_DNA"/>
</dbReference>